<organism evidence="2 3">
    <name type="scientific">Electrophorus voltai</name>
    <dbReference type="NCBI Taxonomy" id="2609070"/>
    <lineage>
        <taxon>Eukaryota</taxon>
        <taxon>Metazoa</taxon>
        <taxon>Chordata</taxon>
        <taxon>Craniata</taxon>
        <taxon>Vertebrata</taxon>
        <taxon>Euteleostomi</taxon>
        <taxon>Actinopterygii</taxon>
        <taxon>Neopterygii</taxon>
        <taxon>Teleostei</taxon>
        <taxon>Ostariophysi</taxon>
        <taxon>Gymnotiformes</taxon>
        <taxon>Gymnotoidei</taxon>
        <taxon>Gymnotidae</taxon>
        <taxon>Electrophorus</taxon>
    </lineage>
</organism>
<evidence type="ECO:0000313" key="3">
    <source>
        <dbReference type="Proteomes" id="UP001239994"/>
    </source>
</evidence>
<accession>A0AAD9DW60</accession>
<evidence type="ECO:0000259" key="1">
    <source>
        <dbReference type="Pfam" id="PF22989"/>
    </source>
</evidence>
<name>A0AAD9DW60_9TELE</name>
<dbReference type="AlphaFoldDB" id="A0AAD9DW60"/>
<dbReference type="EMBL" id="JAROKS010000017">
    <property type="protein sequence ID" value="KAK1793787.1"/>
    <property type="molecule type" value="Genomic_DNA"/>
</dbReference>
<feature type="domain" description="DUF7030" evidence="1">
    <location>
        <begin position="53"/>
        <end position="100"/>
    </location>
</feature>
<evidence type="ECO:0000313" key="2">
    <source>
        <dbReference type="EMBL" id="KAK1793787.1"/>
    </source>
</evidence>
<gene>
    <name evidence="2" type="ORF">P4O66_001428</name>
</gene>
<dbReference type="Pfam" id="PF22989">
    <property type="entry name" value="DUF7030"/>
    <property type="match status" value="1"/>
</dbReference>
<protein>
    <recommendedName>
        <fullName evidence="1">DUF7030 domain-containing protein</fullName>
    </recommendedName>
</protein>
<comment type="caution">
    <text evidence="2">The sequence shown here is derived from an EMBL/GenBank/DDBJ whole genome shotgun (WGS) entry which is preliminary data.</text>
</comment>
<dbReference type="Proteomes" id="UP001239994">
    <property type="component" value="Unassembled WGS sequence"/>
</dbReference>
<sequence length="527" mass="57512">MQRRWTKRLEAKGKERFESAPSMPETYIAAMGPVKLQTPNRGALAMAVEARPELVGKRFLCVSGDGLLERGELAEPARWPWRAGVIRAVSHRDNDNPELTTRRIGQAGPVCLGLTNGLVALVRGGFAVRVECSSPEVNRRSFGVLPQSEGNDRGGVLPAQPLPEVTRGHLVDDIQPRRKVTWCHRVDDTQPLEGCPDFTCVAVQLDPGAQLSYSPCVSVPSLSVQIPTRPEAREGHVCRCSAVWAVTLGCVVFAGITDEVVTGTRGPRETCRLLPAVHIFPHDFAEIGWLTVSGANYPGMLLSCPSLCSAGLLFYPSLCRAESISLALNLSSLKHTCAVTAVAWSSITLQCPGSRVQHPSVCSRGGPPKMFKLCPCQPGMVTATFPRASCEERASRQAEGQLVAYERRHERCGLWRKPAYSSQAIPRERLHRREQTTPFGPLPFGRPDEALVWICPGSFYLLDRGNALGEICARLRDPLEQPVSERGVMTPHQRLAEVMPCPIKLVGILIGISSRPCCSNSVALPPF</sequence>
<dbReference type="InterPro" id="IPR054294">
    <property type="entry name" value="DUF7030"/>
</dbReference>
<proteinExistence type="predicted"/>
<reference evidence="2" key="1">
    <citation type="submission" date="2023-03" db="EMBL/GenBank/DDBJ databases">
        <title>Electrophorus voltai genome.</title>
        <authorList>
            <person name="Bian C."/>
        </authorList>
    </citation>
    <scope>NUCLEOTIDE SEQUENCE</scope>
    <source>
        <strain evidence="2">CB-2022</strain>
        <tissue evidence="2">Muscle</tissue>
    </source>
</reference>
<keyword evidence="3" id="KW-1185">Reference proteome</keyword>